<evidence type="ECO:0000313" key="2">
    <source>
        <dbReference type="EMBL" id="KZU07288.1"/>
    </source>
</evidence>
<evidence type="ECO:0000313" key="3">
    <source>
        <dbReference type="Proteomes" id="UP000076989"/>
    </source>
</evidence>
<feature type="signal peptide" evidence="1">
    <location>
        <begin position="1"/>
        <end position="20"/>
    </location>
</feature>
<gene>
    <name evidence="2" type="ORF">Nizo2260_0829</name>
</gene>
<dbReference type="Proteomes" id="UP000076989">
    <property type="component" value="Unassembled WGS sequence"/>
</dbReference>
<sequence length="207" mass="22620">MNAKKIATLGAALFIGIGLAGCGNNSNKSSSNSKEVSGPLKKVGTYTKDSETGKITLLAIKNYHNKAVDTKSATYYFKEAKLLKIETTKKSQRANDENNFGKKLNNTYYEYQLGYSLKNNSKKRVSSNGVELITPSGNQLSSNHGAIDELVGDKIQPGTKKTGLLQAIAKKSDIKKINQYKFVSAELIEDSGNYYGVDNQTTINFNK</sequence>
<accession>A0AB34Y3A9</accession>
<name>A0AB34Y3A9_LACPN</name>
<reference evidence="2 3" key="1">
    <citation type="submission" date="2016-03" db="EMBL/GenBank/DDBJ databases">
        <title>Comparative genomics of 54 Lactobacillus plantarum strains reveals genomic uncoupling from niche constraints.</title>
        <authorList>
            <person name="Martino M.E."/>
        </authorList>
    </citation>
    <scope>NUCLEOTIDE SEQUENCE [LARGE SCALE GENOMIC DNA]</scope>
    <source>
        <strain evidence="2 3">Nizo2260</strain>
    </source>
</reference>
<evidence type="ECO:0000256" key="1">
    <source>
        <dbReference type="SAM" id="SignalP"/>
    </source>
</evidence>
<organism evidence="2 3">
    <name type="scientific">Lactiplantibacillus plantarum</name>
    <name type="common">Lactobacillus plantarum</name>
    <dbReference type="NCBI Taxonomy" id="1590"/>
    <lineage>
        <taxon>Bacteria</taxon>
        <taxon>Bacillati</taxon>
        <taxon>Bacillota</taxon>
        <taxon>Bacilli</taxon>
        <taxon>Lactobacillales</taxon>
        <taxon>Lactobacillaceae</taxon>
        <taxon>Lactiplantibacillus</taxon>
    </lineage>
</organism>
<dbReference type="AlphaFoldDB" id="A0AB34Y3A9"/>
<keyword evidence="1" id="KW-0732">Signal</keyword>
<proteinExistence type="predicted"/>
<dbReference type="PROSITE" id="PS51257">
    <property type="entry name" value="PROKAR_LIPOPROTEIN"/>
    <property type="match status" value="1"/>
</dbReference>
<feature type="chain" id="PRO_5044293848" description="Lipoprotein" evidence="1">
    <location>
        <begin position="21"/>
        <end position="207"/>
    </location>
</feature>
<dbReference type="RefSeq" id="WP_063730096.1">
    <property type="nucleotide sequence ID" value="NZ_CP086412.1"/>
</dbReference>
<dbReference type="EMBL" id="LUWI01000010">
    <property type="protein sequence ID" value="KZU07288.1"/>
    <property type="molecule type" value="Genomic_DNA"/>
</dbReference>
<evidence type="ECO:0008006" key="4">
    <source>
        <dbReference type="Google" id="ProtNLM"/>
    </source>
</evidence>
<comment type="caution">
    <text evidence="2">The sequence shown here is derived from an EMBL/GenBank/DDBJ whole genome shotgun (WGS) entry which is preliminary data.</text>
</comment>
<protein>
    <recommendedName>
        <fullName evidence="4">Lipoprotein</fullName>
    </recommendedName>
</protein>